<dbReference type="Proteomes" id="UP000692954">
    <property type="component" value="Unassembled WGS sequence"/>
</dbReference>
<proteinExistence type="predicted"/>
<sequence length="457" mass="54540">MGNYCHSEESPRSEQQILRRSQKGKEVFQKLISTNRQFLSQCQDSFFKLFHEQIVEKDLQSLSKYINQKMLNFSIKGSYPNDEEKYIISKKISEDIGLKKKHLYNQLIFHYNQFLMELFELDQKQPITAISTYNEGNFRVNTLLIRNTFLPRSLSDNSRFQEVIVSNQNNSHNSTIEQQIFRQFQQNKQLANIFLDQLSCIFKLCYLILEYVYQQYIIQIFGNSIDSFTDRYSLISKIYQDNIIQVNPQIQQLITSALQIKYENKSSLIQSENMSQAILQPQLIPKNTDFILNDQYEIGMISSIEKYLKCQHSEQKIDYSQENKNYYYSQTFQTIDKIVCCKMPWLKLKLIGKLDQQIEDIFLSTRSQSQITHFINIIKPEDSKVEVLLYILQKYMSARKNINLSQCYYELRWMQEDDNVLHIKVKTIICPYFSRFLSLYEMAYKNYQRKQAQLLYN</sequence>
<dbReference type="AlphaFoldDB" id="A0A8S1KSD0"/>
<protein>
    <submittedName>
        <fullName evidence="1">Uncharacterized protein</fullName>
    </submittedName>
</protein>
<comment type="caution">
    <text evidence="1">The sequence shown here is derived from an EMBL/GenBank/DDBJ whole genome shotgun (WGS) entry which is preliminary data.</text>
</comment>
<accession>A0A8S1KSD0</accession>
<gene>
    <name evidence="1" type="ORF">PSON_ATCC_30995.1.T0120054</name>
</gene>
<dbReference type="OrthoDB" id="292971at2759"/>
<evidence type="ECO:0000313" key="2">
    <source>
        <dbReference type="Proteomes" id="UP000692954"/>
    </source>
</evidence>
<keyword evidence="2" id="KW-1185">Reference proteome</keyword>
<name>A0A8S1KSD0_9CILI</name>
<evidence type="ECO:0000313" key="1">
    <source>
        <dbReference type="EMBL" id="CAD8058148.1"/>
    </source>
</evidence>
<reference evidence="1" key="1">
    <citation type="submission" date="2021-01" db="EMBL/GenBank/DDBJ databases">
        <authorList>
            <consortium name="Genoscope - CEA"/>
            <person name="William W."/>
        </authorList>
    </citation>
    <scope>NUCLEOTIDE SEQUENCE</scope>
</reference>
<dbReference type="EMBL" id="CAJJDN010000012">
    <property type="protein sequence ID" value="CAD8058148.1"/>
    <property type="molecule type" value="Genomic_DNA"/>
</dbReference>
<organism evidence="1 2">
    <name type="scientific">Paramecium sonneborni</name>
    <dbReference type="NCBI Taxonomy" id="65129"/>
    <lineage>
        <taxon>Eukaryota</taxon>
        <taxon>Sar</taxon>
        <taxon>Alveolata</taxon>
        <taxon>Ciliophora</taxon>
        <taxon>Intramacronucleata</taxon>
        <taxon>Oligohymenophorea</taxon>
        <taxon>Peniculida</taxon>
        <taxon>Parameciidae</taxon>
        <taxon>Paramecium</taxon>
    </lineage>
</organism>